<protein>
    <submittedName>
        <fullName evidence="1">Uncharacterized protein</fullName>
    </submittedName>
</protein>
<keyword evidence="2" id="KW-1185">Reference proteome</keyword>
<proteinExistence type="predicted"/>
<evidence type="ECO:0000313" key="1">
    <source>
        <dbReference type="EMBL" id="VVA96370.1"/>
    </source>
</evidence>
<accession>A0A565B4X9</accession>
<name>A0A565B4X9_9BRAS</name>
<evidence type="ECO:0000313" key="2">
    <source>
        <dbReference type="Proteomes" id="UP000489600"/>
    </source>
</evidence>
<dbReference type="Proteomes" id="UP000489600">
    <property type="component" value="Unassembled WGS sequence"/>
</dbReference>
<reference evidence="1" key="1">
    <citation type="submission" date="2019-07" db="EMBL/GenBank/DDBJ databases">
        <authorList>
            <person name="Dittberner H."/>
        </authorList>
    </citation>
    <scope>NUCLEOTIDE SEQUENCE [LARGE SCALE GENOMIC DNA]</scope>
</reference>
<organism evidence="1 2">
    <name type="scientific">Arabis nemorensis</name>
    <dbReference type="NCBI Taxonomy" id="586526"/>
    <lineage>
        <taxon>Eukaryota</taxon>
        <taxon>Viridiplantae</taxon>
        <taxon>Streptophyta</taxon>
        <taxon>Embryophyta</taxon>
        <taxon>Tracheophyta</taxon>
        <taxon>Spermatophyta</taxon>
        <taxon>Magnoliopsida</taxon>
        <taxon>eudicotyledons</taxon>
        <taxon>Gunneridae</taxon>
        <taxon>Pentapetalae</taxon>
        <taxon>rosids</taxon>
        <taxon>malvids</taxon>
        <taxon>Brassicales</taxon>
        <taxon>Brassicaceae</taxon>
        <taxon>Arabideae</taxon>
        <taxon>Arabis</taxon>
    </lineage>
</organism>
<comment type="caution">
    <text evidence="1">The sequence shown here is derived from an EMBL/GenBank/DDBJ whole genome shotgun (WGS) entry which is preliminary data.</text>
</comment>
<sequence length="148" mass="17151">MELVSCHSNVRVEELGEILGINDVETHLEKMFYNNSLEDYKLVFDGSSQETWIMKGEDAALEEEKINRIIFSKDEMNRAATLEGYEPLEQEEEVDKANGDVCRKVYELGMDGITNQYEIGYRQFYNFAFECDFTPVSRSGSGSDFRRR</sequence>
<dbReference type="EMBL" id="CABITT030000003">
    <property type="protein sequence ID" value="VVA96370.1"/>
    <property type="molecule type" value="Genomic_DNA"/>
</dbReference>
<dbReference type="AlphaFoldDB" id="A0A565B4X9"/>
<gene>
    <name evidence="1" type="ORF">ANE_LOCUS6815</name>
</gene>